<dbReference type="VEuPathDB" id="FungiDB:BO80DRAFT_66022"/>
<evidence type="ECO:0000313" key="2">
    <source>
        <dbReference type="EMBL" id="RAL01341.1"/>
    </source>
</evidence>
<dbReference type="AlphaFoldDB" id="A0A395H0J2"/>
<feature type="transmembrane region" description="Helical" evidence="1">
    <location>
        <begin position="121"/>
        <end position="146"/>
    </location>
</feature>
<name>A0A395H0J2_9EURO</name>
<dbReference type="GeneID" id="37229549"/>
<sequence>MQIGPRSCRLRTRQIVLGKVTGVEPPGWPLGLHLGRSVHAQRGWVCGGNQSSWKVVSRQRASLLPDVISSCTVALCMAMAKAQNRDALAVWGSSANFRTGFIIQAFSLVDISLMHPGTHPLHWPVMAMTKLILLFFFFLCNIKLLGLNSGCSSHMRHEG</sequence>
<dbReference type="RefSeq" id="XP_025575668.1">
    <property type="nucleotide sequence ID" value="XM_025724684.1"/>
</dbReference>
<dbReference type="Proteomes" id="UP000249402">
    <property type="component" value="Unassembled WGS sequence"/>
</dbReference>
<evidence type="ECO:0000313" key="3">
    <source>
        <dbReference type="Proteomes" id="UP000249402"/>
    </source>
</evidence>
<reference evidence="2 3" key="1">
    <citation type="submission" date="2018-02" db="EMBL/GenBank/DDBJ databases">
        <title>The genomes of Aspergillus section Nigri reveals drivers in fungal speciation.</title>
        <authorList>
            <consortium name="DOE Joint Genome Institute"/>
            <person name="Vesth T.C."/>
            <person name="Nybo J."/>
            <person name="Theobald S."/>
            <person name="Brandl J."/>
            <person name="Frisvad J.C."/>
            <person name="Nielsen K.F."/>
            <person name="Lyhne E.K."/>
            <person name="Kogle M.E."/>
            <person name="Kuo A."/>
            <person name="Riley R."/>
            <person name="Clum A."/>
            <person name="Nolan M."/>
            <person name="Lipzen A."/>
            <person name="Salamov A."/>
            <person name="Henrissat B."/>
            <person name="Wiebenga A."/>
            <person name="De vries R.P."/>
            <person name="Grigoriev I.V."/>
            <person name="Mortensen U.H."/>
            <person name="Andersen M.R."/>
            <person name="Baker S.E."/>
        </authorList>
    </citation>
    <scope>NUCLEOTIDE SEQUENCE [LARGE SCALE GENOMIC DNA]</scope>
    <source>
        <strain evidence="2 3">CBS 121593</strain>
    </source>
</reference>
<keyword evidence="3" id="KW-1185">Reference proteome</keyword>
<organism evidence="2 3">
    <name type="scientific">Aspergillus ibericus CBS 121593</name>
    <dbReference type="NCBI Taxonomy" id="1448316"/>
    <lineage>
        <taxon>Eukaryota</taxon>
        <taxon>Fungi</taxon>
        <taxon>Dikarya</taxon>
        <taxon>Ascomycota</taxon>
        <taxon>Pezizomycotina</taxon>
        <taxon>Eurotiomycetes</taxon>
        <taxon>Eurotiomycetidae</taxon>
        <taxon>Eurotiales</taxon>
        <taxon>Aspergillaceae</taxon>
        <taxon>Aspergillus</taxon>
        <taxon>Aspergillus subgen. Circumdati</taxon>
    </lineage>
</organism>
<keyword evidence="1" id="KW-1133">Transmembrane helix</keyword>
<feature type="transmembrane region" description="Helical" evidence="1">
    <location>
        <begin position="87"/>
        <end position="109"/>
    </location>
</feature>
<protein>
    <submittedName>
        <fullName evidence="2">Uncharacterized protein</fullName>
    </submittedName>
</protein>
<accession>A0A395H0J2</accession>
<gene>
    <name evidence="2" type="ORF">BO80DRAFT_66022</name>
</gene>
<keyword evidence="1" id="KW-0472">Membrane</keyword>
<keyword evidence="1" id="KW-0812">Transmembrane</keyword>
<dbReference type="EMBL" id="KZ824436">
    <property type="protein sequence ID" value="RAL01341.1"/>
    <property type="molecule type" value="Genomic_DNA"/>
</dbReference>
<evidence type="ECO:0000256" key="1">
    <source>
        <dbReference type="SAM" id="Phobius"/>
    </source>
</evidence>
<proteinExistence type="predicted"/>